<accession>A0A0G1L343</accession>
<keyword evidence="3 6" id="KW-0687">Ribonucleoprotein</keyword>
<comment type="caution">
    <text evidence="7">The sequence shown here is derived from an EMBL/GenBank/DDBJ whole genome shotgun (WGS) entry which is preliminary data.</text>
</comment>
<evidence type="ECO:0000313" key="7">
    <source>
        <dbReference type="EMBL" id="KKT90228.1"/>
    </source>
</evidence>
<evidence type="ECO:0000313" key="8">
    <source>
        <dbReference type="Proteomes" id="UP000034368"/>
    </source>
</evidence>
<dbReference type="GO" id="GO:0003735">
    <property type="term" value="F:structural constituent of ribosome"/>
    <property type="evidence" value="ECO:0007669"/>
    <property type="project" value="InterPro"/>
</dbReference>
<dbReference type="EMBL" id="LCKD01000004">
    <property type="protein sequence ID" value="KKT90228.1"/>
    <property type="molecule type" value="Genomic_DNA"/>
</dbReference>
<dbReference type="Pfam" id="PF00410">
    <property type="entry name" value="Ribosomal_S8"/>
    <property type="match status" value="1"/>
</dbReference>
<dbReference type="GO" id="GO:0005737">
    <property type="term" value="C:cytoplasm"/>
    <property type="evidence" value="ECO:0007669"/>
    <property type="project" value="UniProtKB-ARBA"/>
</dbReference>
<protein>
    <recommendedName>
        <fullName evidence="4">Small ribosomal subunit protein uS8</fullName>
    </recommendedName>
    <alternativeName>
        <fullName evidence="5">30S ribosomal protein S8</fullName>
    </alternativeName>
</protein>
<evidence type="ECO:0000256" key="5">
    <source>
        <dbReference type="ARBA" id="ARBA00035525"/>
    </source>
</evidence>
<dbReference type="Gene3D" id="3.30.1370.30">
    <property type="match status" value="1"/>
</dbReference>
<organism evidence="7 8">
    <name type="scientific">Candidatus Yanofskybacteria bacterium GW2011_GWB1_45_11</name>
    <dbReference type="NCBI Taxonomy" id="1619026"/>
    <lineage>
        <taxon>Bacteria</taxon>
        <taxon>Candidatus Yanofskyibacteriota</taxon>
    </lineage>
</organism>
<dbReference type="InterPro" id="IPR035987">
    <property type="entry name" value="Ribosomal_uS8_sf"/>
</dbReference>
<dbReference type="PROSITE" id="PS00053">
    <property type="entry name" value="RIBOSOMAL_S8"/>
    <property type="match status" value="1"/>
</dbReference>
<evidence type="ECO:0000256" key="4">
    <source>
        <dbReference type="ARBA" id="ARBA00035258"/>
    </source>
</evidence>
<sequence length="125" mass="14078">MLIQIKNAQLSKKEQVSIPFSKMKMSIADILKSSGFVADVEKKSKKMKNSEHDYIYITLKYGDGTILNNVKIVSKPSRRMYMKASEIRPVRSGYGLAILSTSRGIMTSENAKKEKLGGEILCEVW</sequence>
<keyword evidence="2 6" id="KW-0689">Ribosomal protein</keyword>
<reference evidence="7 8" key="1">
    <citation type="journal article" date="2015" name="Nature">
        <title>rRNA introns, odd ribosomes, and small enigmatic genomes across a large radiation of phyla.</title>
        <authorList>
            <person name="Brown C.T."/>
            <person name="Hug L.A."/>
            <person name="Thomas B.C."/>
            <person name="Sharon I."/>
            <person name="Castelle C.J."/>
            <person name="Singh A."/>
            <person name="Wilkins M.J."/>
            <person name="Williams K.H."/>
            <person name="Banfield J.F."/>
        </authorList>
    </citation>
    <scope>NUCLEOTIDE SEQUENCE [LARGE SCALE GENOMIC DNA]</scope>
</reference>
<evidence type="ECO:0000256" key="2">
    <source>
        <dbReference type="ARBA" id="ARBA00022980"/>
    </source>
</evidence>
<dbReference type="GO" id="GO:0006412">
    <property type="term" value="P:translation"/>
    <property type="evidence" value="ECO:0007669"/>
    <property type="project" value="InterPro"/>
</dbReference>
<dbReference type="PATRIC" id="fig|1619026.3.peg.244"/>
<dbReference type="GO" id="GO:1990904">
    <property type="term" value="C:ribonucleoprotein complex"/>
    <property type="evidence" value="ECO:0007669"/>
    <property type="project" value="UniProtKB-KW"/>
</dbReference>
<dbReference type="GO" id="GO:0005840">
    <property type="term" value="C:ribosome"/>
    <property type="evidence" value="ECO:0007669"/>
    <property type="project" value="UniProtKB-KW"/>
</dbReference>
<dbReference type="AlphaFoldDB" id="A0A0G1L343"/>
<dbReference type="InterPro" id="IPR047863">
    <property type="entry name" value="Ribosomal_uS8_CS"/>
</dbReference>
<evidence type="ECO:0000256" key="6">
    <source>
        <dbReference type="RuleBase" id="RU003660"/>
    </source>
</evidence>
<proteinExistence type="inferred from homology"/>
<comment type="similarity">
    <text evidence="1 6">Belongs to the universal ribosomal protein uS8 family.</text>
</comment>
<dbReference type="PANTHER" id="PTHR11758">
    <property type="entry name" value="40S RIBOSOMAL PROTEIN S15A"/>
    <property type="match status" value="1"/>
</dbReference>
<gene>
    <name evidence="7" type="ORF">UW90_C0004G0033</name>
</gene>
<evidence type="ECO:0000256" key="1">
    <source>
        <dbReference type="ARBA" id="ARBA00006471"/>
    </source>
</evidence>
<dbReference type="FunFam" id="3.30.1490.10:FF:000001">
    <property type="entry name" value="30S ribosomal protein S8"/>
    <property type="match status" value="1"/>
</dbReference>
<dbReference type="Gene3D" id="3.30.1490.10">
    <property type="match status" value="1"/>
</dbReference>
<name>A0A0G1L343_9BACT</name>
<evidence type="ECO:0000256" key="3">
    <source>
        <dbReference type="ARBA" id="ARBA00023274"/>
    </source>
</evidence>
<dbReference type="InterPro" id="IPR000630">
    <property type="entry name" value="Ribosomal_uS8"/>
</dbReference>
<dbReference type="Proteomes" id="UP000034368">
    <property type="component" value="Unassembled WGS sequence"/>
</dbReference>
<dbReference type="SUPFAM" id="SSF56047">
    <property type="entry name" value="Ribosomal protein S8"/>
    <property type="match status" value="1"/>
</dbReference>
<dbReference type="NCBIfam" id="NF001109">
    <property type="entry name" value="PRK00136.1"/>
    <property type="match status" value="1"/>
</dbReference>